<dbReference type="GO" id="GO:0012505">
    <property type="term" value="C:endomembrane system"/>
    <property type="evidence" value="ECO:0007669"/>
    <property type="project" value="TreeGrafter"/>
</dbReference>
<dbReference type="PANTHER" id="PTHR43372">
    <property type="entry name" value="FATTY-ACID AMIDE HYDROLASE"/>
    <property type="match status" value="1"/>
</dbReference>
<evidence type="ECO:0000313" key="1">
    <source>
        <dbReference type="EMBL" id="NXS24436.1"/>
    </source>
</evidence>
<accession>A0A7L2STN4</accession>
<dbReference type="EMBL" id="VYZQ01236669">
    <property type="protein sequence ID" value="NXS24436.1"/>
    <property type="molecule type" value="Genomic_DNA"/>
</dbReference>
<dbReference type="OrthoDB" id="6428749at2759"/>
<sequence>CVSAPHSPRSSHSLLSPFLPFAAALGLTEKLVNLNLSGKAKLVSMGKSLQEEMEALLGPDGVLLYPSHPTIAPKHHSPICMPFNFAYT</sequence>
<organism evidence="1 2">
    <name type="scientific">Mystacornis crossleyi</name>
    <dbReference type="NCBI Taxonomy" id="98133"/>
    <lineage>
        <taxon>Eukaryota</taxon>
        <taxon>Metazoa</taxon>
        <taxon>Chordata</taxon>
        <taxon>Craniata</taxon>
        <taxon>Vertebrata</taxon>
        <taxon>Euteleostomi</taxon>
        <taxon>Archelosauria</taxon>
        <taxon>Archosauria</taxon>
        <taxon>Dinosauria</taxon>
        <taxon>Saurischia</taxon>
        <taxon>Theropoda</taxon>
        <taxon>Coelurosauria</taxon>
        <taxon>Aves</taxon>
        <taxon>Neognathae</taxon>
        <taxon>Neoaves</taxon>
        <taxon>Telluraves</taxon>
        <taxon>Australaves</taxon>
        <taxon>Passeriformes</taxon>
        <taxon>Sylvioidea</taxon>
        <taxon>Timaliidae</taxon>
        <taxon>Mystacornis</taxon>
    </lineage>
</organism>
<feature type="non-terminal residue" evidence="1">
    <location>
        <position position="1"/>
    </location>
</feature>
<feature type="non-terminal residue" evidence="1">
    <location>
        <position position="88"/>
    </location>
</feature>
<dbReference type="Proteomes" id="UP000537747">
    <property type="component" value="Unassembled WGS sequence"/>
</dbReference>
<dbReference type="GO" id="GO:0016787">
    <property type="term" value="F:hydrolase activity"/>
    <property type="evidence" value="ECO:0007669"/>
    <property type="project" value="UniProtKB-KW"/>
</dbReference>
<evidence type="ECO:0000313" key="2">
    <source>
        <dbReference type="Proteomes" id="UP000537747"/>
    </source>
</evidence>
<proteinExistence type="predicted"/>
<name>A0A7L2STN4_9PASS</name>
<comment type="caution">
    <text evidence="1">The sequence shown here is derived from an EMBL/GenBank/DDBJ whole genome shotgun (WGS) entry which is preliminary data.</text>
</comment>
<protein>
    <submittedName>
        <fullName evidence="1">FAH2B hydrolase</fullName>
    </submittedName>
</protein>
<dbReference type="InterPro" id="IPR052739">
    <property type="entry name" value="FAAH2"/>
</dbReference>
<gene>
    <name evidence="1" type="primary">Faah2b</name>
    <name evidence="1" type="ORF">MYSCRO_R11973</name>
</gene>
<dbReference type="AlphaFoldDB" id="A0A7L2STN4"/>
<keyword evidence="1" id="KW-0378">Hydrolase</keyword>
<dbReference type="PANTHER" id="PTHR43372:SF4">
    <property type="entry name" value="FATTY-ACID AMIDE HYDROLASE 2"/>
    <property type="match status" value="1"/>
</dbReference>
<keyword evidence="2" id="KW-1185">Reference proteome</keyword>
<reference evidence="1 2" key="1">
    <citation type="submission" date="2019-09" db="EMBL/GenBank/DDBJ databases">
        <title>Bird 10,000 Genomes (B10K) Project - Family phase.</title>
        <authorList>
            <person name="Zhang G."/>
        </authorList>
    </citation>
    <scope>NUCLEOTIDE SEQUENCE [LARGE SCALE GENOMIC DNA]</scope>
    <source>
        <strain evidence="1">B10K-DU-002-82</strain>
    </source>
</reference>